<evidence type="ECO:0000256" key="1">
    <source>
        <dbReference type="ARBA" id="ARBA00005194"/>
    </source>
</evidence>
<dbReference type="NCBIfam" id="TIGR00128">
    <property type="entry name" value="fabD"/>
    <property type="match status" value="1"/>
</dbReference>
<dbReference type="EC" id="2.3.1.39" evidence="2 7"/>
<keyword evidence="5 7" id="KW-0012">Acyltransferase</keyword>
<dbReference type="Gene3D" id="3.40.366.10">
    <property type="entry name" value="Malonyl-Coenzyme A Acyl Carrier Protein, domain 2"/>
    <property type="match status" value="1"/>
</dbReference>
<evidence type="ECO:0000313" key="10">
    <source>
        <dbReference type="EMBL" id="CRK85509.1"/>
    </source>
</evidence>
<accession>A0A0M6W6M0</accession>
<organism evidence="10 11">
    <name type="scientific">Candidatus Providencia siddallii</name>
    <dbReference type="NCBI Taxonomy" id="1715285"/>
    <lineage>
        <taxon>Bacteria</taxon>
        <taxon>Pseudomonadati</taxon>
        <taxon>Pseudomonadota</taxon>
        <taxon>Gammaproteobacteria</taxon>
        <taxon>Enterobacterales</taxon>
        <taxon>Morganellaceae</taxon>
        <taxon>Providencia</taxon>
    </lineage>
</organism>
<evidence type="ECO:0000256" key="5">
    <source>
        <dbReference type="ARBA" id="ARBA00023315"/>
    </source>
</evidence>
<dbReference type="InterPro" id="IPR001227">
    <property type="entry name" value="Ac_transferase_dom_sf"/>
</dbReference>
<comment type="similarity">
    <text evidence="7">Belongs to the fabD family.</text>
</comment>
<dbReference type="InterPro" id="IPR050858">
    <property type="entry name" value="Mal-CoA-ACP_Trans/PKS_FabD"/>
</dbReference>
<dbReference type="SUPFAM" id="SSF52151">
    <property type="entry name" value="FabD/lysophospholipase-like"/>
    <property type="match status" value="1"/>
</dbReference>
<dbReference type="PIRSF" id="PIRSF000446">
    <property type="entry name" value="Mct"/>
    <property type="match status" value="1"/>
</dbReference>
<evidence type="ECO:0000256" key="6">
    <source>
        <dbReference type="ARBA" id="ARBA00048462"/>
    </source>
</evidence>
<dbReference type="PANTHER" id="PTHR42681:SF1">
    <property type="entry name" value="MALONYL-COA-ACYL CARRIER PROTEIN TRANSACYLASE, MITOCHONDRIAL"/>
    <property type="match status" value="1"/>
</dbReference>
<dbReference type="STRING" id="1715285.SOFFGTOCOR_0063"/>
<feature type="active site" evidence="8">
    <location>
        <position position="201"/>
    </location>
</feature>
<evidence type="ECO:0000256" key="2">
    <source>
        <dbReference type="ARBA" id="ARBA00013258"/>
    </source>
</evidence>
<dbReference type="InterPro" id="IPR016036">
    <property type="entry name" value="Malonyl_transacylase_ACP-bd"/>
</dbReference>
<dbReference type="InterPro" id="IPR024925">
    <property type="entry name" value="Malonyl_CoA-ACP_transAc"/>
</dbReference>
<evidence type="ECO:0000313" key="11">
    <source>
        <dbReference type="Proteomes" id="UP000242301"/>
    </source>
</evidence>
<dbReference type="GO" id="GO:0006633">
    <property type="term" value="P:fatty acid biosynthetic process"/>
    <property type="evidence" value="ECO:0007669"/>
    <property type="project" value="UniProtKB-UniPathway"/>
</dbReference>
<evidence type="ECO:0000256" key="7">
    <source>
        <dbReference type="PIRNR" id="PIRNR000446"/>
    </source>
</evidence>
<evidence type="ECO:0000259" key="9">
    <source>
        <dbReference type="SMART" id="SM00827"/>
    </source>
</evidence>
<dbReference type="InterPro" id="IPR014043">
    <property type="entry name" value="Acyl_transferase_dom"/>
</dbReference>
<sequence length="307" mass="33713">MTKIAMVFPGQGSQSLGMLSALAKEMYIIKETFNEASEVLGYNLWLLIQNGTEKELNKTSKTQPALLTSSIAIFRAWKKHNGKMPIVMAGHSLGEYSALVCSDALEFKKAIKLVELRGELMQLSTPNQGGAMYAIIGLDHKMIKNVCKNSSQGQIVSIANFNSPNQTVIAGEKNAAKRAADECKRSGAKFVLLLSVNVPSHCILMKPAAKKLAKILDNIDFFEPKYPVINNVDVKMETSAKNIRYALVRQLYNPVRWTETIKLIAEQGVECILEIGPGKVLSNLTKLIACNLTAISINDPVSLKIVF</sequence>
<comment type="catalytic activity">
    <reaction evidence="6 7">
        <text>holo-[ACP] + malonyl-CoA = malonyl-[ACP] + CoA</text>
        <dbReference type="Rhea" id="RHEA:41792"/>
        <dbReference type="Rhea" id="RHEA-COMP:9623"/>
        <dbReference type="Rhea" id="RHEA-COMP:9685"/>
        <dbReference type="ChEBI" id="CHEBI:57287"/>
        <dbReference type="ChEBI" id="CHEBI:57384"/>
        <dbReference type="ChEBI" id="CHEBI:64479"/>
        <dbReference type="ChEBI" id="CHEBI:78449"/>
        <dbReference type="EC" id="2.3.1.39"/>
    </reaction>
</comment>
<dbReference type="FunFam" id="3.30.70.250:FF:000001">
    <property type="entry name" value="Malonyl CoA-acyl carrier protein transacylase"/>
    <property type="match status" value="1"/>
</dbReference>
<dbReference type="InterPro" id="IPR004410">
    <property type="entry name" value="Malonyl_CoA-ACP_transAc_FabD"/>
</dbReference>
<dbReference type="UniPathway" id="UPA00094"/>
<name>A0A0M6W6M0_9GAMM</name>
<dbReference type="PANTHER" id="PTHR42681">
    <property type="entry name" value="MALONYL-COA-ACYL CARRIER PROTEIN TRANSACYLASE, MITOCHONDRIAL"/>
    <property type="match status" value="1"/>
</dbReference>
<keyword evidence="11" id="KW-1185">Reference proteome</keyword>
<feature type="active site" evidence="8">
    <location>
        <position position="92"/>
    </location>
</feature>
<dbReference type="SMART" id="SM00827">
    <property type="entry name" value="PKS_AT"/>
    <property type="match status" value="1"/>
</dbReference>
<dbReference type="InterPro" id="IPR016035">
    <property type="entry name" value="Acyl_Trfase/lysoPLipase"/>
</dbReference>
<dbReference type="EMBL" id="CVRF01000001">
    <property type="protein sequence ID" value="CRK85509.1"/>
    <property type="molecule type" value="Genomic_DNA"/>
</dbReference>
<comment type="pathway">
    <text evidence="1">Lipid metabolism; fatty acid biosynthesis.</text>
</comment>
<dbReference type="Pfam" id="PF00698">
    <property type="entry name" value="Acyl_transf_1"/>
    <property type="match status" value="1"/>
</dbReference>
<protein>
    <recommendedName>
        <fullName evidence="3 7">Malonyl CoA-acyl carrier protein transacylase</fullName>
        <ecNumber evidence="2 7">2.3.1.39</ecNumber>
    </recommendedName>
</protein>
<evidence type="ECO:0000256" key="4">
    <source>
        <dbReference type="ARBA" id="ARBA00022679"/>
    </source>
</evidence>
<dbReference type="AlphaFoldDB" id="A0A0M6W6M0"/>
<proteinExistence type="inferred from homology"/>
<evidence type="ECO:0000256" key="3">
    <source>
        <dbReference type="ARBA" id="ARBA00018953"/>
    </source>
</evidence>
<dbReference type="Proteomes" id="UP000242301">
    <property type="component" value="Unassembled WGS sequence"/>
</dbReference>
<dbReference type="GO" id="GO:0005829">
    <property type="term" value="C:cytosol"/>
    <property type="evidence" value="ECO:0007669"/>
    <property type="project" value="TreeGrafter"/>
</dbReference>
<dbReference type="Gene3D" id="3.30.70.250">
    <property type="entry name" value="Malonyl-CoA ACP transacylase, ACP-binding"/>
    <property type="match status" value="1"/>
</dbReference>
<reference evidence="11" key="1">
    <citation type="submission" date="2015-05" db="EMBL/GenBank/DDBJ databases">
        <authorList>
            <person name="Manzano-Marin A."/>
        </authorList>
    </citation>
    <scope>NUCLEOTIDE SEQUENCE [LARGE SCALE GENOMIC DNA]</scope>
    <source>
        <strain evidence="11">officinalis</strain>
    </source>
</reference>
<gene>
    <name evidence="10" type="primary">fabD</name>
    <name evidence="10" type="ORF">SOFFGTOCOR_0063</name>
</gene>
<evidence type="ECO:0000256" key="8">
    <source>
        <dbReference type="PIRSR" id="PIRSR000446-1"/>
    </source>
</evidence>
<feature type="domain" description="Malonyl-CoA:ACP transacylase (MAT)" evidence="9">
    <location>
        <begin position="7"/>
        <end position="300"/>
    </location>
</feature>
<dbReference type="SUPFAM" id="SSF55048">
    <property type="entry name" value="Probable ACP-binding domain of malonyl-CoA ACP transacylase"/>
    <property type="match status" value="1"/>
</dbReference>
<keyword evidence="4 7" id="KW-0808">Transferase</keyword>
<dbReference type="GO" id="GO:0004314">
    <property type="term" value="F:[acyl-carrier-protein] S-malonyltransferase activity"/>
    <property type="evidence" value="ECO:0007669"/>
    <property type="project" value="UniProtKB-EC"/>
</dbReference>